<dbReference type="PANTHER" id="PTHR33155">
    <property type="entry name" value="FANTASTIC FOUR-LIKE PROTEIN (DUF3049)"/>
    <property type="match status" value="1"/>
</dbReference>
<comment type="similarity">
    <text evidence="1">Belongs to the fantastic four family.</text>
</comment>
<feature type="domain" description="FAF" evidence="3">
    <location>
        <begin position="169"/>
        <end position="221"/>
    </location>
</feature>
<dbReference type="EMBL" id="KQ483678">
    <property type="protein sequence ID" value="KYP43207.1"/>
    <property type="molecule type" value="Genomic_DNA"/>
</dbReference>
<dbReference type="OMA" id="CIQMRPR"/>
<organism evidence="4 5">
    <name type="scientific">Cajanus cajan</name>
    <name type="common">Pigeon pea</name>
    <name type="synonym">Cajanus indicus</name>
    <dbReference type="NCBI Taxonomy" id="3821"/>
    <lineage>
        <taxon>Eukaryota</taxon>
        <taxon>Viridiplantae</taxon>
        <taxon>Streptophyta</taxon>
        <taxon>Embryophyta</taxon>
        <taxon>Tracheophyta</taxon>
        <taxon>Spermatophyta</taxon>
        <taxon>Magnoliopsida</taxon>
        <taxon>eudicotyledons</taxon>
        <taxon>Gunneridae</taxon>
        <taxon>Pentapetalae</taxon>
        <taxon>rosids</taxon>
        <taxon>fabids</taxon>
        <taxon>Fabales</taxon>
        <taxon>Fabaceae</taxon>
        <taxon>Papilionoideae</taxon>
        <taxon>50 kb inversion clade</taxon>
        <taxon>NPAAA clade</taxon>
        <taxon>indigoferoid/millettioid clade</taxon>
        <taxon>Phaseoleae</taxon>
        <taxon>Cajanus</taxon>
    </lineage>
</organism>
<evidence type="ECO:0000256" key="2">
    <source>
        <dbReference type="SAM" id="MobiDB-lite"/>
    </source>
</evidence>
<dbReference type="InterPro" id="IPR021410">
    <property type="entry name" value="FAF"/>
</dbReference>
<dbReference type="PANTHER" id="PTHR33155:SF8">
    <property type="entry name" value="PROTEIN FANTASTIC FOUR 1"/>
    <property type="match status" value="1"/>
</dbReference>
<keyword evidence="5" id="KW-1185">Reference proteome</keyword>
<evidence type="ECO:0000259" key="3">
    <source>
        <dbReference type="Pfam" id="PF11250"/>
    </source>
</evidence>
<name>A0A151RKW4_CAJCA</name>
<dbReference type="OrthoDB" id="1916983at2759"/>
<dbReference type="Gramene" id="C.cajan_34231.t">
    <property type="protein sequence ID" value="C.cajan_34231.t.cds1"/>
    <property type="gene ID" value="C.cajan_34231"/>
</dbReference>
<sequence length="322" mass="35383">MSPSSVCQGLQSCLEPCVMESRVLRLKLALQHGSNFSDPSTVSPLTNHECDKNDTNSSNLGSGWGFLQTLQHTSHCQKKTEDKVYIHPTVKRSSSFLNEKSLEMCTESLGSETGSNASESSDGMSLFSFDTNTCSTKYTTTTDITNATAITVTTSVTSCNSKRVNRACNLPPPLTTITDLGGVQVRPRREGGRLILEAVASPSPRPYFHAERGDGRLRLCLVESFSASDCDDNEEGVDEEEEEEGCENDKKEEAVVEKGCGDLDSGAEEECVENVEDEMEVKMFARPSRCKESGKIDIFVMPWLNCLSLPLFLSVSEYNFVY</sequence>
<evidence type="ECO:0000256" key="1">
    <source>
        <dbReference type="ARBA" id="ARBA00008690"/>
    </source>
</evidence>
<dbReference type="Proteomes" id="UP000075243">
    <property type="component" value="Unassembled WGS sequence"/>
</dbReference>
<reference evidence="4" key="1">
    <citation type="journal article" date="2012" name="Nat. Biotechnol.">
        <title>Draft genome sequence of pigeonpea (Cajanus cajan), an orphan legume crop of resource-poor farmers.</title>
        <authorList>
            <person name="Varshney R.K."/>
            <person name="Chen W."/>
            <person name="Li Y."/>
            <person name="Bharti A.K."/>
            <person name="Saxena R.K."/>
            <person name="Schlueter J.A."/>
            <person name="Donoghue M.T."/>
            <person name="Azam S."/>
            <person name="Fan G."/>
            <person name="Whaley A.M."/>
            <person name="Farmer A.D."/>
            <person name="Sheridan J."/>
            <person name="Iwata A."/>
            <person name="Tuteja R."/>
            <person name="Penmetsa R.V."/>
            <person name="Wu W."/>
            <person name="Upadhyaya H.D."/>
            <person name="Yang S.P."/>
            <person name="Shah T."/>
            <person name="Saxena K.B."/>
            <person name="Michael T."/>
            <person name="McCombie W.R."/>
            <person name="Yang B."/>
            <person name="Zhang G."/>
            <person name="Yang H."/>
            <person name="Wang J."/>
            <person name="Spillane C."/>
            <person name="Cook D.R."/>
            <person name="May G.D."/>
            <person name="Xu X."/>
            <person name="Jackson S.A."/>
        </authorList>
    </citation>
    <scope>NUCLEOTIDE SEQUENCE [LARGE SCALE GENOMIC DNA]</scope>
</reference>
<dbReference type="STRING" id="3821.A0A151RKW4"/>
<accession>A0A151RKW4</accession>
<dbReference type="Pfam" id="PF11250">
    <property type="entry name" value="FAF"/>
    <property type="match status" value="1"/>
</dbReference>
<feature type="region of interest" description="Disordered" evidence="2">
    <location>
        <begin position="231"/>
        <end position="250"/>
    </location>
</feature>
<dbReference type="InterPro" id="IPR046431">
    <property type="entry name" value="FAF_dom"/>
</dbReference>
<feature type="compositionally biased region" description="Acidic residues" evidence="2">
    <location>
        <begin position="231"/>
        <end position="246"/>
    </location>
</feature>
<evidence type="ECO:0000313" key="4">
    <source>
        <dbReference type="EMBL" id="KYP43207.1"/>
    </source>
</evidence>
<dbReference type="AlphaFoldDB" id="A0A151RKW4"/>
<proteinExistence type="inferred from homology"/>
<gene>
    <name evidence="4" type="ORF">KK1_035348</name>
</gene>
<evidence type="ECO:0000313" key="5">
    <source>
        <dbReference type="Proteomes" id="UP000075243"/>
    </source>
</evidence>
<protein>
    <recommendedName>
        <fullName evidence="3">FAF domain-containing protein</fullName>
    </recommendedName>
</protein>